<protein>
    <submittedName>
        <fullName evidence="3 4">Uncharacterized protein isoform X1</fullName>
    </submittedName>
</protein>
<dbReference type="OrthoDB" id="10477872at2759"/>
<dbReference type="AlphaFoldDB" id="A0A6P5BZL1"/>
<name>A0A6P5BZL1_BOSIN</name>
<dbReference type="RefSeq" id="XP_070648086.1">
    <property type="nucleotide sequence ID" value="XM_070791985.1"/>
</dbReference>
<dbReference type="RefSeq" id="XP_019818733.2">
    <property type="nucleotide sequence ID" value="XM_019963174.2"/>
</dbReference>
<dbReference type="GeneID" id="109560715"/>
<evidence type="ECO:0000313" key="3">
    <source>
        <dbReference type="RefSeq" id="XP_019818733.2"/>
    </source>
</evidence>
<feature type="region of interest" description="Disordered" evidence="1">
    <location>
        <begin position="110"/>
        <end position="212"/>
    </location>
</feature>
<keyword evidence="2" id="KW-1185">Reference proteome</keyword>
<evidence type="ECO:0000256" key="1">
    <source>
        <dbReference type="SAM" id="MobiDB-lite"/>
    </source>
</evidence>
<gene>
    <name evidence="3 4" type="primary">LOC109560715</name>
</gene>
<accession>A0A6P5BZL1</accession>
<evidence type="ECO:0000313" key="4">
    <source>
        <dbReference type="RefSeq" id="XP_070648086.1"/>
    </source>
</evidence>
<proteinExistence type="predicted"/>
<dbReference type="Proteomes" id="UP001652663">
    <property type="component" value="Chromosome 6"/>
</dbReference>
<evidence type="ECO:0000313" key="2">
    <source>
        <dbReference type="Proteomes" id="UP001652663"/>
    </source>
</evidence>
<dbReference type="KEGG" id="biu:109560715"/>
<reference evidence="3 4" key="1">
    <citation type="submission" date="2025-05" db="UniProtKB">
        <authorList>
            <consortium name="RefSeq"/>
        </authorList>
    </citation>
    <scope>IDENTIFICATION</scope>
    <source>
        <tissue evidence="3 4">Blood</tissue>
    </source>
</reference>
<organism evidence="2 3">
    <name type="scientific">Bos indicus</name>
    <name type="common">Zebu</name>
    <dbReference type="NCBI Taxonomy" id="9915"/>
    <lineage>
        <taxon>Eukaryota</taxon>
        <taxon>Metazoa</taxon>
        <taxon>Chordata</taxon>
        <taxon>Craniata</taxon>
        <taxon>Vertebrata</taxon>
        <taxon>Euteleostomi</taxon>
        <taxon>Mammalia</taxon>
        <taxon>Eutheria</taxon>
        <taxon>Laurasiatheria</taxon>
        <taxon>Artiodactyla</taxon>
        <taxon>Ruminantia</taxon>
        <taxon>Pecora</taxon>
        <taxon>Bovidae</taxon>
        <taxon>Bovinae</taxon>
        <taxon>Bos</taxon>
    </lineage>
</organism>
<sequence>MWRRIEESGTRRWPLAWAICSSDPAGWRARTRVGGAVLDPGATIRGHCLPTLLFRTHTHGEGFQEAQEVEEEALQLSNPRLLPPQVLGVFLWRLPLPLQLFQPLLSEGRASLSPSGENSPEDQDTSALEEPAKPGPRPAVSRPTAHQYLSTETHQGDHTLHGSKHRPRDAGASEPVSQERSHHQSLQRQPPTRPPRWKAEARRGQGSRVGPD</sequence>